<evidence type="ECO:0000256" key="4">
    <source>
        <dbReference type="ARBA" id="ARBA00023143"/>
    </source>
</evidence>
<dbReference type="Pfam" id="PF00669">
    <property type="entry name" value="Flagellin_N"/>
    <property type="match status" value="1"/>
</dbReference>
<dbReference type="PANTHER" id="PTHR42792:SF1">
    <property type="entry name" value="FLAGELLAR HOOK-ASSOCIATED PROTEIN 3"/>
    <property type="match status" value="1"/>
</dbReference>
<feature type="domain" description="Flagellin N-terminal" evidence="5">
    <location>
        <begin position="16"/>
        <end position="140"/>
    </location>
</feature>
<comment type="similarity">
    <text evidence="3">Belongs to the bacterial flagellin family.</text>
</comment>
<proteinExistence type="inferred from homology"/>
<evidence type="ECO:0000256" key="3">
    <source>
        <dbReference type="ARBA" id="ARBA00005709"/>
    </source>
</evidence>
<evidence type="ECO:0000313" key="7">
    <source>
        <dbReference type="Proteomes" id="UP001204142"/>
    </source>
</evidence>
<dbReference type="Gene3D" id="1.20.1330.10">
    <property type="entry name" value="f41 fragment of flagellin, N-terminal domain"/>
    <property type="match status" value="1"/>
</dbReference>
<evidence type="ECO:0000256" key="1">
    <source>
        <dbReference type="ARBA" id="ARBA00004365"/>
    </source>
</evidence>
<dbReference type="RefSeq" id="WP_256765353.1">
    <property type="nucleotide sequence ID" value="NZ_JANIGO010000005.1"/>
</dbReference>
<keyword evidence="6" id="KW-0969">Cilium</keyword>
<comment type="subcellular location">
    <subcellularLocation>
        <location evidence="1">Bacterial flagellum</location>
    </subcellularLocation>
    <subcellularLocation>
        <location evidence="2">Secreted</location>
    </subcellularLocation>
</comment>
<keyword evidence="6" id="KW-0966">Cell projection</keyword>
<evidence type="ECO:0000256" key="2">
    <source>
        <dbReference type="ARBA" id="ARBA00004613"/>
    </source>
</evidence>
<dbReference type="InterPro" id="IPR001029">
    <property type="entry name" value="Flagellin_N"/>
</dbReference>
<dbReference type="InterPro" id="IPR001492">
    <property type="entry name" value="Flagellin"/>
</dbReference>
<evidence type="ECO:0000313" key="6">
    <source>
        <dbReference type="EMBL" id="MCQ8897548.1"/>
    </source>
</evidence>
<reference evidence="6 7" key="1">
    <citation type="submission" date="2022-07" db="EMBL/GenBank/DDBJ databases">
        <authorList>
            <person name="Xamxidin M."/>
            <person name="Wu M."/>
        </authorList>
    </citation>
    <scope>NUCLEOTIDE SEQUENCE [LARGE SCALE GENOMIC DNA]</scope>
    <source>
        <strain evidence="6 7">NBRC 111650</strain>
    </source>
</reference>
<dbReference type="InterPro" id="IPR013384">
    <property type="entry name" value="Flagell_FlgL"/>
</dbReference>
<accession>A0ABT1WKI0</accession>
<keyword evidence="7" id="KW-1185">Reference proteome</keyword>
<dbReference type="EMBL" id="JANIGO010000005">
    <property type="protein sequence ID" value="MCQ8897548.1"/>
    <property type="molecule type" value="Genomic_DNA"/>
</dbReference>
<keyword evidence="4" id="KW-0975">Bacterial flagellum</keyword>
<dbReference type="SUPFAM" id="SSF64518">
    <property type="entry name" value="Phase 1 flagellin"/>
    <property type="match status" value="1"/>
</dbReference>
<comment type="caution">
    <text evidence="6">The sequence shown here is derived from an EMBL/GenBank/DDBJ whole genome shotgun (WGS) entry which is preliminary data.</text>
</comment>
<gene>
    <name evidence="6" type="primary">flgL</name>
    <name evidence="6" type="ORF">NQT62_13990</name>
</gene>
<keyword evidence="6" id="KW-0282">Flagellum</keyword>
<organism evidence="6 7">
    <name type="scientific">Limnobacter humi</name>
    <dbReference type="NCBI Taxonomy" id="1778671"/>
    <lineage>
        <taxon>Bacteria</taxon>
        <taxon>Pseudomonadati</taxon>
        <taxon>Pseudomonadota</taxon>
        <taxon>Betaproteobacteria</taxon>
        <taxon>Burkholderiales</taxon>
        <taxon>Burkholderiaceae</taxon>
        <taxon>Limnobacter</taxon>
    </lineage>
</organism>
<dbReference type="Proteomes" id="UP001204142">
    <property type="component" value="Unassembled WGS sequence"/>
</dbReference>
<evidence type="ECO:0000259" key="5">
    <source>
        <dbReference type="Pfam" id="PF00669"/>
    </source>
</evidence>
<dbReference type="NCBIfam" id="TIGR02550">
    <property type="entry name" value="flagell_flgL"/>
    <property type="match status" value="1"/>
</dbReference>
<dbReference type="PANTHER" id="PTHR42792">
    <property type="entry name" value="FLAGELLIN"/>
    <property type="match status" value="1"/>
</dbReference>
<name>A0ABT1WKI0_9BURK</name>
<protein>
    <submittedName>
        <fullName evidence="6">Flagellar hook-associated protein FlgL</fullName>
    </submittedName>
</protein>
<sequence length="316" mass="33918">MMRVSSLQYFQCNVGKLTDVQAQLVELQQQIASGVSVDRPSDDPTRLFQGIQAQRGIDRAAQYNRNIVFARTQLEQIETGLSRASDNLVDVKERMIQAANGTLSAADKKTIAITVQSLRDDLLQTFNQKDLSGRYLFSGKSEDQQTFAVQSPGPTFPVYQGEVAASAGSAGLTVEVGNGIFVNLGLTAREAVVLSDADALTATPEVNVFSLLDDAINLLNNNASAAQLAPVASQLDAVFDKVQNSRTAVGIRLATLDANEAINSSDQSTYAQMKKDAVDTDVADAISKLVQGQSQAQAFQLSYSNIAKLSLFNFIA</sequence>